<keyword evidence="1" id="KW-0472">Membrane</keyword>
<dbReference type="GO" id="GO:0004175">
    <property type="term" value="F:endopeptidase activity"/>
    <property type="evidence" value="ECO:0007669"/>
    <property type="project" value="UniProtKB-ARBA"/>
</dbReference>
<accession>A0AB36TJW2</accession>
<dbReference type="Pfam" id="PF02517">
    <property type="entry name" value="Rce1-like"/>
    <property type="match status" value="1"/>
</dbReference>
<feature type="transmembrane region" description="Helical" evidence="1">
    <location>
        <begin position="21"/>
        <end position="43"/>
    </location>
</feature>
<feature type="transmembrane region" description="Helical" evidence="1">
    <location>
        <begin position="63"/>
        <end position="86"/>
    </location>
</feature>
<feature type="transmembrane region" description="Helical" evidence="1">
    <location>
        <begin position="263"/>
        <end position="282"/>
    </location>
</feature>
<dbReference type="AlphaFoldDB" id="A0AB36TJW2"/>
<evidence type="ECO:0000259" key="2">
    <source>
        <dbReference type="Pfam" id="PF02517"/>
    </source>
</evidence>
<dbReference type="GO" id="GO:0080120">
    <property type="term" value="P:CAAX-box protein maturation"/>
    <property type="evidence" value="ECO:0007669"/>
    <property type="project" value="UniProtKB-ARBA"/>
</dbReference>
<feature type="transmembrane region" description="Helical" evidence="1">
    <location>
        <begin position="149"/>
        <end position="172"/>
    </location>
</feature>
<dbReference type="RefSeq" id="WP_003516862.1">
    <property type="nucleotide sequence ID" value="NZ_CP013828.1"/>
</dbReference>
<name>A0AB36TJW2_ACETH</name>
<feature type="transmembrane region" description="Helical" evidence="1">
    <location>
        <begin position="184"/>
        <end position="203"/>
    </location>
</feature>
<feature type="domain" description="CAAX prenyl protease 2/Lysostaphin resistance protein A-like" evidence="2">
    <location>
        <begin position="153"/>
        <end position="240"/>
    </location>
</feature>
<keyword evidence="1" id="KW-0812">Transmembrane</keyword>
<keyword evidence="1" id="KW-1133">Transmembrane helix</keyword>
<evidence type="ECO:0000256" key="1">
    <source>
        <dbReference type="SAM" id="Phobius"/>
    </source>
</evidence>
<sequence length="292" mass="32617">MRDLPSVLPKYMKALLKSLAFIILYISIYFAAQVAVTVIYSAMIITHMIITGQSIDWTSVYDVILVNTTTAVLISILLTLPIYFIIPKIQKQNFFDVFKFKKTGISILGLSLILGTSLNRFISHAFSYLERLTPLENVMQEHQETIGRIMEGNFVIVFITVGIMAPIIEEIIFRGLVLNELKKVVPACPAIILQAIIFGIYHMNPLQGVYASLLGIVLGIAAEKTGSIWTPILIHISFNSISTLLSKMPVDIPESYFPSSEHFAFVSSIVFTALSFALILRLSSRHRDITSE</sequence>
<dbReference type="EMBL" id="PDBW01000001">
    <property type="protein sequence ID" value="PFH04132.1"/>
    <property type="molecule type" value="Genomic_DNA"/>
</dbReference>
<evidence type="ECO:0000313" key="3">
    <source>
        <dbReference type="EMBL" id="PFH04132.1"/>
    </source>
</evidence>
<gene>
    <name evidence="3" type="ORF">M972_112956</name>
</gene>
<organism evidence="3 4">
    <name type="scientific">Acetivibrio thermocellus AD2</name>
    <dbReference type="NCBI Taxonomy" id="1138384"/>
    <lineage>
        <taxon>Bacteria</taxon>
        <taxon>Bacillati</taxon>
        <taxon>Bacillota</taxon>
        <taxon>Clostridia</taxon>
        <taxon>Eubacteriales</taxon>
        <taxon>Oscillospiraceae</taxon>
        <taxon>Acetivibrio</taxon>
    </lineage>
</organism>
<protein>
    <recommendedName>
        <fullName evidence="2">CAAX prenyl protease 2/Lysostaphin resistance protein A-like domain-containing protein</fullName>
    </recommendedName>
</protein>
<dbReference type="PANTHER" id="PTHR36435:SF1">
    <property type="entry name" value="CAAX AMINO TERMINAL PROTEASE FAMILY PROTEIN"/>
    <property type="match status" value="1"/>
</dbReference>
<proteinExistence type="predicted"/>
<feature type="transmembrane region" description="Helical" evidence="1">
    <location>
        <begin position="107"/>
        <end position="129"/>
    </location>
</feature>
<dbReference type="InterPro" id="IPR003675">
    <property type="entry name" value="Rce1/LyrA-like_dom"/>
</dbReference>
<reference evidence="3 4" key="1">
    <citation type="submission" date="2017-09" db="EMBL/GenBank/DDBJ databases">
        <title>Evaluation of Pacific Biosciences Sequencing Technology to Finishing C. thermocellum Genome Sequences.</title>
        <authorList>
            <person name="Brown S."/>
        </authorList>
    </citation>
    <scope>NUCLEOTIDE SEQUENCE [LARGE SCALE GENOMIC DNA]</scope>
    <source>
        <strain evidence="3 4">AD2</strain>
    </source>
</reference>
<comment type="caution">
    <text evidence="3">The sequence shown here is derived from an EMBL/GenBank/DDBJ whole genome shotgun (WGS) entry which is preliminary data.</text>
</comment>
<dbReference type="InterPro" id="IPR052710">
    <property type="entry name" value="CAAX_protease"/>
</dbReference>
<dbReference type="PANTHER" id="PTHR36435">
    <property type="entry name" value="SLR1288 PROTEIN"/>
    <property type="match status" value="1"/>
</dbReference>
<evidence type="ECO:0000313" key="4">
    <source>
        <dbReference type="Proteomes" id="UP000223596"/>
    </source>
</evidence>
<dbReference type="Proteomes" id="UP000223596">
    <property type="component" value="Unassembled WGS sequence"/>
</dbReference>